<evidence type="ECO:0000256" key="3">
    <source>
        <dbReference type="ARBA" id="ARBA00022448"/>
    </source>
</evidence>
<dbReference type="HAMAP" id="MF_01465">
    <property type="entry name" value="SecY"/>
    <property type="match status" value="1"/>
</dbReference>
<dbReference type="PRINTS" id="PR00303">
    <property type="entry name" value="SECYTRNLCASE"/>
</dbReference>
<keyword evidence="4 10" id="KW-0812">Transmembrane</keyword>
<sequence length="500" mass="54344">MISAFANSMKVPELRHRILFTLAMIVVVRLGVQIPLPGIDVMELQKVIEASANASGPGAGLATVLTIFSGGGLQQCGIFALGIMPYISASIMTQLLSAVVPQWAKMVREEGGRQKMTKWTRAIAIVIAIVQGWFLVGTLEHPDRLKAVGLNIPPDCQLVIDPGMQFALMTVLIMVAGTMFLMWIGDQITERGVGNGVSLIISVNIIHALPGAVTLAWKTLVYKDGAVVPMGAMLLVALIAFLIIVVALVVTVTQAQRRIPVQYAKRVMGNKMFNGATQYLPLKLNYSGVMPVIFATAILSLPQVLFSQIAHYNTTLQWIATKMNDWMNPASSGYYIISGLMIFFFSYFWVATMFQPSQIAEDLKRNGGYIPGIRPGPPTALFLDQTMQRLTFAGSAFLTLIYFLPSLLNIGGSIPYLVTQFFGGTSLLILVGVLLDMMRQVETTLLSRNYDGFLKKGKLKGKYSHIQGTGAAAGSRTVTVMWIVIALLVLAGAIAYNAMQ</sequence>
<feature type="transmembrane region" description="Helical" evidence="10">
    <location>
        <begin position="78"/>
        <end position="99"/>
    </location>
</feature>
<evidence type="ECO:0000256" key="7">
    <source>
        <dbReference type="ARBA" id="ARBA00023010"/>
    </source>
</evidence>
<comment type="function">
    <text evidence="10 11">The central subunit of the protein translocation channel SecYEG. Consists of two halves formed by TMs 1-5 and 6-10. These two domains form a lateral gate at the front which open onto the bilayer between TMs 2 and 7, and are clamped together by SecE at the back. The channel is closed by both a pore ring composed of hydrophobic SecY resides and a short helix (helix 2A) on the extracellular side of the membrane which forms a plug. The plug probably moves laterally to allow the channel to open. The ring and the pore may move independently.</text>
</comment>
<keyword evidence="6 10" id="KW-1133">Transmembrane helix</keyword>
<dbReference type="NCBIfam" id="TIGR00967">
    <property type="entry name" value="3a0501s007"/>
    <property type="match status" value="1"/>
</dbReference>
<reference evidence="14 15" key="1">
    <citation type="journal article" date="2017" name="BMC Genomics">
        <title>Genome sequencing of 39 Akkermansia muciniphila isolates reveals its population structure, genomic and functional diverisity, and global distribution in mammalian gut microbiotas.</title>
        <authorList>
            <person name="Guo X."/>
            <person name="Li S."/>
            <person name="Zhang J."/>
            <person name="Wu F."/>
            <person name="Li X."/>
            <person name="Wu D."/>
            <person name="Zhang M."/>
            <person name="Ou Z."/>
            <person name="Jie Z."/>
            <person name="Yan Q."/>
            <person name="Li P."/>
            <person name="Yi J."/>
            <person name="Peng Y."/>
        </authorList>
    </citation>
    <scope>NUCLEOTIDE SEQUENCE [LARGE SCALE GENOMIC DNA]</scope>
    <source>
        <strain evidence="14 15">GP24</strain>
    </source>
</reference>
<feature type="transmembrane region" description="Helical" evidence="10">
    <location>
        <begin position="119"/>
        <end position="136"/>
    </location>
</feature>
<dbReference type="PANTHER" id="PTHR10906">
    <property type="entry name" value="SECY/SEC61-ALPHA FAMILY MEMBER"/>
    <property type="match status" value="1"/>
</dbReference>
<dbReference type="PROSITE" id="PS00755">
    <property type="entry name" value="SECY_1"/>
    <property type="match status" value="1"/>
</dbReference>
<evidence type="ECO:0000313" key="14">
    <source>
        <dbReference type="EMBL" id="PNC16920.1"/>
    </source>
</evidence>
<evidence type="ECO:0000256" key="11">
    <source>
        <dbReference type="RuleBase" id="RU000537"/>
    </source>
</evidence>
<gene>
    <name evidence="10" type="primary">secY</name>
    <name evidence="14" type="ORF">CXU22_09705</name>
</gene>
<dbReference type="InterPro" id="IPR002208">
    <property type="entry name" value="SecY/SEC61-alpha"/>
</dbReference>
<feature type="transmembrane region" description="Helical" evidence="10">
    <location>
        <begin position="229"/>
        <end position="250"/>
    </location>
</feature>
<dbReference type="Pfam" id="PF00344">
    <property type="entry name" value="SecY"/>
    <property type="match status" value="1"/>
</dbReference>
<dbReference type="InterPro" id="IPR030659">
    <property type="entry name" value="SecY_CS"/>
</dbReference>
<comment type="caution">
    <text evidence="10">Lacks conserved residue(s) required for the propagation of feature annotation.</text>
</comment>
<feature type="transmembrane region" description="Helical" evidence="10">
    <location>
        <begin position="18"/>
        <end position="36"/>
    </location>
</feature>
<evidence type="ECO:0000256" key="13">
    <source>
        <dbReference type="RuleBase" id="RU004349"/>
    </source>
</evidence>
<comment type="subunit">
    <text evidence="10">Component of the Sec protein translocase complex. Heterotrimer consisting of SecY, SecE and SecG subunits. The heterotrimers can form oligomers, although 1 heterotrimer is thought to be able to translocate proteins. Interacts with the ribosome. Interacts with SecDF, and other proteins may be involved. Interacts with SecA.</text>
</comment>
<dbReference type="InterPro" id="IPR026593">
    <property type="entry name" value="SecY"/>
</dbReference>
<dbReference type="GO" id="GO:0043952">
    <property type="term" value="P:protein transport by the Sec complex"/>
    <property type="evidence" value="ECO:0007669"/>
    <property type="project" value="UniProtKB-UniRule"/>
</dbReference>
<dbReference type="FunFam" id="1.10.3370.10:FF:000001">
    <property type="entry name" value="Preprotein translocase subunit SecY"/>
    <property type="match status" value="1"/>
</dbReference>
<dbReference type="GO" id="GO:0005886">
    <property type="term" value="C:plasma membrane"/>
    <property type="evidence" value="ECO:0007669"/>
    <property type="project" value="UniProtKB-SubCell"/>
</dbReference>
<keyword evidence="3 10" id="KW-0813">Transport</keyword>
<keyword evidence="5 10" id="KW-0653">Protein transport</keyword>
<keyword evidence="8 10" id="KW-0472">Membrane</keyword>
<evidence type="ECO:0000256" key="5">
    <source>
        <dbReference type="ARBA" id="ARBA00022927"/>
    </source>
</evidence>
<evidence type="ECO:0000256" key="4">
    <source>
        <dbReference type="ARBA" id="ARBA00022692"/>
    </source>
</evidence>
<comment type="caution">
    <text evidence="14">The sequence shown here is derived from an EMBL/GenBank/DDBJ whole genome shotgun (WGS) entry which is preliminary data.</text>
</comment>
<keyword evidence="7 10" id="KW-0811">Translocation</keyword>
<feature type="transmembrane region" description="Helical" evidence="10">
    <location>
        <begin position="414"/>
        <end position="435"/>
    </location>
</feature>
<feature type="transmembrane region" description="Helical" evidence="10">
    <location>
        <begin position="390"/>
        <end position="408"/>
    </location>
</feature>
<evidence type="ECO:0000256" key="2">
    <source>
        <dbReference type="ARBA" id="ARBA00005751"/>
    </source>
</evidence>
<name>A0A2N8HAN5_9BACT</name>
<dbReference type="InterPro" id="IPR023201">
    <property type="entry name" value="SecY_dom_sf"/>
</dbReference>
<dbReference type="Gene3D" id="1.10.3370.10">
    <property type="entry name" value="SecY subunit domain"/>
    <property type="match status" value="1"/>
</dbReference>
<evidence type="ECO:0000256" key="8">
    <source>
        <dbReference type="ARBA" id="ARBA00023136"/>
    </source>
</evidence>
<feature type="transmembrane region" description="Helical" evidence="10">
    <location>
        <begin position="292"/>
        <end position="312"/>
    </location>
</feature>
<evidence type="ECO:0000256" key="10">
    <source>
        <dbReference type="HAMAP-Rule" id="MF_01465"/>
    </source>
</evidence>
<dbReference type="SUPFAM" id="SSF103491">
    <property type="entry name" value="Preprotein translocase SecY subunit"/>
    <property type="match status" value="1"/>
</dbReference>
<comment type="similarity">
    <text evidence="2 10 13">Belongs to the SecY/SEC61-alpha family.</text>
</comment>
<keyword evidence="10" id="KW-1003">Cell membrane</keyword>
<dbReference type="OrthoDB" id="9809248at2"/>
<feature type="transmembrane region" description="Helical" evidence="10">
    <location>
        <begin position="332"/>
        <end position="350"/>
    </location>
</feature>
<evidence type="ECO:0000256" key="12">
    <source>
        <dbReference type="RuleBase" id="RU003484"/>
    </source>
</evidence>
<dbReference type="PIRSF" id="PIRSF004557">
    <property type="entry name" value="SecY"/>
    <property type="match status" value="1"/>
</dbReference>
<protein>
    <recommendedName>
        <fullName evidence="9 10">Protein translocase subunit SecY</fullName>
    </recommendedName>
</protein>
<dbReference type="EMBL" id="PJKA01000013">
    <property type="protein sequence ID" value="PNC16920.1"/>
    <property type="molecule type" value="Genomic_DNA"/>
</dbReference>
<dbReference type="GO" id="GO:0065002">
    <property type="term" value="P:intracellular protein transmembrane transport"/>
    <property type="evidence" value="ECO:0007669"/>
    <property type="project" value="UniProtKB-UniRule"/>
</dbReference>
<evidence type="ECO:0000256" key="1">
    <source>
        <dbReference type="ARBA" id="ARBA00004141"/>
    </source>
</evidence>
<evidence type="ECO:0000256" key="6">
    <source>
        <dbReference type="ARBA" id="ARBA00022989"/>
    </source>
</evidence>
<dbReference type="AlphaFoldDB" id="A0A2N8HAN5"/>
<proteinExistence type="inferred from homology"/>
<evidence type="ECO:0000256" key="9">
    <source>
        <dbReference type="ARBA" id="ARBA00039733"/>
    </source>
</evidence>
<dbReference type="Proteomes" id="UP000236000">
    <property type="component" value="Unassembled WGS sequence"/>
</dbReference>
<feature type="transmembrane region" description="Helical" evidence="10">
    <location>
        <begin position="163"/>
        <end position="184"/>
    </location>
</feature>
<comment type="subcellular location">
    <subcellularLocation>
        <location evidence="10">Cell membrane</location>
        <topology evidence="10">Multi-pass membrane protein</topology>
    </subcellularLocation>
    <subcellularLocation>
        <location evidence="1 12">Membrane</location>
        <topology evidence="1 12">Multi-pass membrane protein</topology>
    </subcellularLocation>
</comment>
<dbReference type="PROSITE" id="PS00756">
    <property type="entry name" value="SECY_2"/>
    <property type="match status" value="1"/>
</dbReference>
<evidence type="ECO:0000313" key="15">
    <source>
        <dbReference type="Proteomes" id="UP000236000"/>
    </source>
</evidence>
<feature type="transmembrane region" description="Helical" evidence="10">
    <location>
        <begin position="196"/>
        <end position="217"/>
    </location>
</feature>
<accession>A0A2N8HAN5</accession>
<feature type="transmembrane region" description="Helical" evidence="10">
    <location>
        <begin position="480"/>
        <end position="499"/>
    </location>
</feature>
<organism evidence="14 15">
    <name type="scientific">Akkermansia muciniphila</name>
    <dbReference type="NCBI Taxonomy" id="239935"/>
    <lineage>
        <taxon>Bacteria</taxon>
        <taxon>Pseudomonadati</taxon>
        <taxon>Verrucomicrobiota</taxon>
        <taxon>Verrucomicrobiia</taxon>
        <taxon>Verrucomicrobiales</taxon>
        <taxon>Akkermansiaceae</taxon>
        <taxon>Akkermansia</taxon>
    </lineage>
</organism>
<dbReference type="GO" id="GO:0006605">
    <property type="term" value="P:protein targeting"/>
    <property type="evidence" value="ECO:0007669"/>
    <property type="project" value="UniProtKB-UniRule"/>
</dbReference>